<feature type="region of interest" description="Disordered" evidence="1">
    <location>
        <begin position="313"/>
        <end position="378"/>
    </location>
</feature>
<comment type="caution">
    <text evidence="4">The sequence shown here is derived from an EMBL/GenBank/DDBJ whole genome shotgun (WGS) entry which is preliminary data.</text>
</comment>
<keyword evidence="2" id="KW-0472">Membrane</keyword>
<reference evidence="5" key="1">
    <citation type="journal article" date="2023" name="Mol. Phylogenet. Evol.">
        <title>Genome-scale phylogeny and comparative genomics of the fungal order Sordariales.</title>
        <authorList>
            <person name="Hensen N."/>
            <person name="Bonometti L."/>
            <person name="Westerberg I."/>
            <person name="Brannstrom I.O."/>
            <person name="Guillou S."/>
            <person name="Cros-Aarteil S."/>
            <person name="Calhoun S."/>
            <person name="Haridas S."/>
            <person name="Kuo A."/>
            <person name="Mondo S."/>
            <person name="Pangilinan J."/>
            <person name="Riley R."/>
            <person name="LaButti K."/>
            <person name="Andreopoulos B."/>
            <person name="Lipzen A."/>
            <person name="Chen C."/>
            <person name="Yan M."/>
            <person name="Daum C."/>
            <person name="Ng V."/>
            <person name="Clum A."/>
            <person name="Steindorff A."/>
            <person name="Ohm R.A."/>
            <person name="Martin F."/>
            <person name="Silar P."/>
            <person name="Natvig D.O."/>
            <person name="Lalanne C."/>
            <person name="Gautier V."/>
            <person name="Ament-Velasquez S.L."/>
            <person name="Kruys A."/>
            <person name="Hutchinson M.I."/>
            <person name="Powell A.J."/>
            <person name="Barry K."/>
            <person name="Miller A.N."/>
            <person name="Grigoriev I.V."/>
            <person name="Debuchy R."/>
            <person name="Gladieux P."/>
            <person name="Hiltunen Thoren M."/>
            <person name="Johannesson H."/>
        </authorList>
    </citation>
    <scope>NUCLEOTIDE SEQUENCE [LARGE SCALE GENOMIC DNA]</scope>
    <source>
        <strain evidence="5">CBS 340.73</strain>
    </source>
</reference>
<dbReference type="AlphaFoldDB" id="A0AAN6NCU1"/>
<evidence type="ECO:0000256" key="2">
    <source>
        <dbReference type="SAM" id="Phobius"/>
    </source>
</evidence>
<evidence type="ECO:0000256" key="1">
    <source>
        <dbReference type="SAM" id="MobiDB-lite"/>
    </source>
</evidence>
<feature type="non-terminal residue" evidence="4">
    <location>
        <position position="619"/>
    </location>
</feature>
<feature type="compositionally biased region" description="Polar residues" evidence="1">
    <location>
        <begin position="324"/>
        <end position="337"/>
    </location>
</feature>
<dbReference type="Proteomes" id="UP001303473">
    <property type="component" value="Unassembled WGS sequence"/>
</dbReference>
<dbReference type="Gene3D" id="1.20.58.340">
    <property type="entry name" value="Magnesium transport protein CorA, transmembrane region"/>
    <property type="match status" value="1"/>
</dbReference>
<gene>
    <name evidence="4" type="ORF">QBC46DRAFT_283190</name>
</gene>
<dbReference type="Pfam" id="PF26616">
    <property type="entry name" value="CorA-like"/>
    <property type="match status" value="1"/>
</dbReference>
<name>A0AAN6NCU1_9PEZI</name>
<feature type="transmembrane region" description="Helical" evidence="2">
    <location>
        <begin position="545"/>
        <end position="565"/>
    </location>
</feature>
<protein>
    <recommendedName>
        <fullName evidence="3">CorA-like transporter domain-containing protein</fullName>
    </recommendedName>
</protein>
<dbReference type="InterPro" id="IPR058257">
    <property type="entry name" value="CorA-like_dom"/>
</dbReference>
<accession>A0AAN6NCU1</accession>
<evidence type="ECO:0000313" key="4">
    <source>
        <dbReference type="EMBL" id="KAK3942689.1"/>
    </source>
</evidence>
<sequence>MVDRYDMLEAACSNADNYPTNLLRSLSFRRALTSYRDRLDEERDRIFDSNPKYALVELLETFDGQIDFSPTQCKNLDALKGHFQVNRKDPRCRHVFIESDHSRAPLDCSKEMFVYVMSFLQVMAPFMDLTFGFGKPLSGKAFHYASFQHEDYISAQQAHRFANPRLGRSGREIRQCYNLWSVERTDAGGPPWSIRQTAVFHSLDLEAGQSLWVNISANDEIKDRITDATASCEALQAESLHDLCGSFSSTLITHLVVFEWCSENWRRYISSLELNLREILDKVDSVPVEEVERALAVDSKALIKPLLTPASTWQPAGRGRTVTRRNTAISMPTSPLNPSVAPTADNPVTPVLMPSSPLAGSTHGSQPGKQGQGLVAESEDNDPFEVLREFSLERLQNLNSIGAALHTASLVIKLNTHVLMDQLEYYESLWEEAEFPRDIKSNCRVHLSQFSQQVRTIVRSLEMERARIETLMLLLHDGRALFDKFLEFRSIEQSKLFTANAHQNAQRMEEFTVDMHNSTLNVEAMTKSMHKIAEKTERETASMHTITVVTLIFLPGTFVATFFGSGLFQWDQNNPVTSTPIWKPGFFVLFSAICFPMMGVIILLWYLQTKWKTFRQCYG</sequence>
<feature type="domain" description="CorA-like transporter" evidence="3">
    <location>
        <begin position="11"/>
        <end position="282"/>
    </location>
</feature>
<dbReference type="EMBL" id="MU853771">
    <property type="protein sequence ID" value="KAK3942689.1"/>
    <property type="molecule type" value="Genomic_DNA"/>
</dbReference>
<organism evidence="4 5">
    <name type="scientific">Diplogelasinospora grovesii</name>
    <dbReference type="NCBI Taxonomy" id="303347"/>
    <lineage>
        <taxon>Eukaryota</taxon>
        <taxon>Fungi</taxon>
        <taxon>Dikarya</taxon>
        <taxon>Ascomycota</taxon>
        <taxon>Pezizomycotina</taxon>
        <taxon>Sordariomycetes</taxon>
        <taxon>Sordariomycetidae</taxon>
        <taxon>Sordariales</taxon>
        <taxon>Diplogelasinosporaceae</taxon>
        <taxon>Diplogelasinospora</taxon>
    </lineage>
</organism>
<evidence type="ECO:0000259" key="3">
    <source>
        <dbReference type="Pfam" id="PF26616"/>
    </source>
</evidence>
<feature type="compositionally biased region" description="Polar residues" evidence="1">
    <location>
        <begin position="358"/>
        <end position="369"/>
    </location>
</feature>
<keyword evidence="5" id="KW-1185">Reference proteome</keyword>
<evidence type="ECO:0000313" key="5">
    <source>
        <dbReference type="Proteomes" id="UP001303473"/>
    </source>
</evidence>
<proteinExistence type="predicted"/>
<feature type="transmembrane region" description="Helical" evidence="2">
    <location>
        <begin position="585"/>
        <end position="607"/>
    </location>
</feature>
<keyword evidence="2" id="KW-1133">Transmembrane helix</keyword>
<keyword evidence="2" id="KW-0812">Transmembrane</keyword>